<sequence>MPIVPRPWSSDDGDFDDYDSFVPEHLPDPGPFLDGHAVLTGRDHAAVHRLTRERFEERTVYDVTFGYNLARLNLDTRHPDAGYRYAVDADDPTTLRAEFTPTTEFCPQSDTLTTASFRAWNAADVGPPHEFDRVRVRIAPMHDASDRINGRLADLEAASGDGTVPEADREGTLAGADDTDGATTPF</sequence>
<evidence type="ECO:0000313" key="4">
    <source>
        <dbReference type="EMBL" id="AXG10372.1"/>
    </source>
</evidence>
<accession>A0A345EDV0</accession>
<evidence type="ECO:0000313" key="6">
    <source>
        <dbReference type="Proteomes" id="UP000253273"/>
    </source>
</evidence>
<dbReference type="EMBL" id="CP031150">
    <property type="protein sequence ID" value="AXG07004.1"/>
    <property type="molecule type" value="Genomic_DNA"/>
</dbReference>
<feature type="domain" description="DUF7998" evidence="2">
    <location>
        <begin position="14"/>
        <end position="159"/>
    </location>
</feature>
<dbReference type="AlphaFoldDB" id="A0A345E482"/>
<dbReference type="EMBL" id="CP031148">
    <property type="protein sequence ID" value="AXG10372.1"/>
    <property type="molecule type" value="Genomic_DNA"/>
</dbReference>
<reference evidence="3 6" key="2">
    <citation type="submission" date="2018-07" db="EMBL/GenBank/DDBJ databases">
        <title>Genome sequences of Haloplanus sp. CBA1113.</title>
        <authorList>
            <person name="Kim Y.B."/>
            <person name="Roh S.W."/>
        </authorList>
    </citation>
    <scope>NUCLEOTIDE SEQUENCE [LARGE SCALE GENOMIC DNA]</scope>
    <source>
        <strain evidence="3 6">CBA1113</strain>
    </source>
</reference>
<accession>A0A345E482</accession>
<dbReference type="Proteomes" id="UP000252985">
    <property type="component" value="Chromosome"/>
</dbReference>
<gene>
    <name evidence="4" type="ORF">DU484_11245</name>
    <name evidence="3" type="ORF">DU500_11520</name>
</gene>
<dbReference type="OrthoDB" id="169375at2157"/>
<organism evidence="3 6">
    <name type="scientific">Haloplanus rubicundus</name>
    <dbReference type="NCBI Taxonomy" id="1547898"/>
    <lineage>
        <taxon>Archaea</taxon>
        <taxon>Methanobacteriati</taxon>
        <taxon>Methanobacteriota</taxon>
        <taxon>Stenosarchaea group</taxon>
        <taxon>Halobacteria</taxon>
        <taxon>Halobacteriales</taxon>
        <taxon>Haloferacaceae</taxon>
        <taxon>Haloplanus</taxon>
    </lineage>
</organism>
<reference evidence="4 5" key="1">
    <citation type="submission" date="2018-07" db="EMBL/GenBank/DDBJ databases">
        <title>Genome sequences of Haloplanus sp. CBA1112.</title>
        <authorList>
            <person name="Kim Y.B."/>
            <person name="Roh S.W."/>
        </authorList>
    </citation>
    <scope>NUCLEOTIDE SEQUENCE [LARGE SCALE GENOMIC DNA]</scope>
    <source>
        <strain evidence="4 5">CBA1112</strain>
    </source>
</reference>
<dbReference type="RefSeq" id="WP_114586138.1">
    <property type="nucleotide sequence ID" value="NZ_CP031148.1"/>
</dbReference>
<dbReference type="KEGG" id="haq:DU484_11245"/>
<proteinExistence type="predicted"/>
<dbReference type="GeneID" id="37287561"/>
<evidence type="ECO:0000259" key="2">
    <source>
        <dbReference type="Pfam" id="PF25979"/>
    </source>
</evidence>
<dbReference type="InterPro" id="IPR058311">
    <property type="entry name" value="DUF7998"/>
</dbReference>
<protein>
    <recommendedName>
        <fullName evidence="2">DUF7998 domain-containing protein</fullName>
    </recommendedName>
</protein>
<dbReference type="Pfam" id="PF25979">
    <property type="entry name" value="DUF7998"/>
    <property type="match status" value="1"/>
</dbReference>
<evidence type="ECO:0000313" key="3">
    <source>
        <dbReference type="EMBL" id="AXG07004.1"/>
    </source>
</evidence>
<keyword evidence="6" id="KW-1185">Reference proteome</keyword>
<evidence type="ECO:0000313" key="5">
    <source>
        <dbReference type="Proteomes" id="UP000252985"/>
    </source>
</evidence>
<dbReference type="Proteomes" id="UP000253273">
    <property type="component" value="Chromosome"/>
</dbReference>
<name>A0A345E482_9EURY</name>
<evidence type="ECO:0000256" key="1">
    <source>
        <dbReference type="SAM" id="MobiDB-lite"/>
    </source>
</evidence>
<dbReference type="KEGG" id="haj:DU500_11520"/>
<feature type="region of interest" description="Disordered" evidence="1">
    <location>
        <begin position="157"/>
        <end position="186"/>
    </location>
</feature>